<dbReference type="NCBIfam" id="NF041549">
    <property type="entry name" value="PssD"/>
    <property type="match status" value="1"/>
</dbReference>
<accession>A0AAE9YIH7</accession>
<dbReference type="Proteomes" id="UP001216390">
    <property type="component" value="Chromosome"/>
</dbReference>
<evidence type="ECO:0000256" key="3">
    <source>
        <dbReference type="ARBA" id="ARBA00022824"/>
    </source>
</evidence>
<dbReference type="PANTHER" id="PTHR12154:SF4">
    <property type="entry name" value="UDP-N-ACETYLGLUCOSAMINE TRANSFERASE SUBUNIT ALG14 HOMOLOG"/>
    <property type="match status" value="1"/>
</dbReference>
<dbReference type="RefSeq" id="WP_272738077.1">
    <property type="nucleotide sequence ID" value="NZ_CP116942.1"/>
</dbReference>
<organism evidence="6 7">
    <name type="scientific">Iamia majanohamensis</name>
    <dbReference type="NCBI Taxonomy" id="467976"/>
    <lineage>
        <taxon>Bacteria</taxon>
        <taxon>Bacillati</taxon>
        <taxon>Actinomycetota</taxon>
        <taxon>Acidimicrobiia</taxon>
        <taxon>Acidimicrobiales</taxon>
        <taxon>Iamiaceae</taxon>
        <taxon>Iamia</taxon>
    </lineage>
</organism>
<proteinExistence type="predicted"/>
<dbReference type="PANTHER" id="PTHR12154">
    <property type="entry name" value="GLYCOSYL TRANSFERASE-RELATED"/>
    <property type="match status" value="1"/>
</dbReference>
<evidence type="ECO:0000313" key="6">
    <source>
        <dbReference type="EMBL" id="WCO68561.1"/>
    </source>
</evidence>
<keyword evidence="2" id="KW-0812">Transmembrane</keyword>
<dbReference type="EMBL" id="CP116942">
    <property type="protein sequence ID" value="WCO68561.1"/>
    <property type="molecule type" value="Genomic_DNA"/>
</dbReference>
<keyword evidence="7" id="KW-1185">Reference proteome</keyword>
<name>A0AAE9YIH7_9ACTN</name>
<reference evidence="6" key="1">
    <citation type="submission" date="2023-01" db="EMBL/GenBank/DDBJ databases">
        <title>The diversity of Class Acidimicrobiia in South China Sea sediment environments and the proposal of Iamia marina sp. nov., a novel species of the genus Iamia.</title>
        <authorList>
            <person name="He Y."/>
            <person name="Tian X."/>
        </authorList>
    </citation>
    <scope>NUCLEOTIDE SEQUENCE</scope>
    <source>
        <strain evidence="6">DSM 19957</strain>
    </source>
</reference>
<evidence type="ECO:0000256" key="4">
    <source>
        <dbReference type="ARBA" id="ARBA00022989"/>
    </source>
</evidence>
<keyword evidence="3" id="KW-0256">Endoplasmic reticulum</keyword>
<evidence type="ECO:0008006" key="8">
    <source>
        <dbReference type="Google" id="ProtNLM"/>
    </source>
</evidence>
<evidence type="ECO:0000256" key="2">
    <source>
        <dbReference type="ARBA" id="ARBA00022692"/>
    </source>
</evidence>
<gene>
    <name evidence="6" type="ORF">PO878_07445</name>
</gene>
<dbReference type="GO" id="GO:0004577">
    <property type="term" value="F:N-acetylglucosaminyldiphosphodolichol N-acetylglucosaminyltransferase activity"/>
    <property type="evidence" value="ECO:0007669"/>
    <property type="project" value="TreeGrafter"/>
</dbReference>
<dbReference type="SUPFAM" id="SSF53756">
    <property type="entry name" value="UDP-Glycosyltransferase/glycogen phosphorylase"/>
    <property type="match status" value="1"/>
</dbReference>
<keyword evidence="4" id="KW-1133">Transmembrane helix</keyword>
<dbReference type="Gene3D" id="3.40.50.2000">
    <property type="entry name" value="Glycogen Phosphorylase B"/>
    <property type="match status" value="1"/>
</dbReference>
<keyword evidence="5" id="KW-0472">Membrane</keyword>
<evidence type="ECO:0000313" key="7">
    <source>
        <dbReference type="Proteomes" id="UP001216390"/>
    </source>
</evidence>
<comment type="subcellular location">
    <subcellularLocation>
        <location evidence="1">Endoplasmic reticulum membrane</location>
        <topology evidence="1">Single-pass membrane protein</topology>
    </subcellularLocation>
</comment>
<sequence>MTPPPAPRPRALLVCSTGGHLAQLLQLRPWWSRHDRAWVTFDKADARSHLAAERTWWAHHPTTRNLPNALRNLVMARRVLRTERPDVVISNGAGVAVPFLLLARLRGIPTVYVEVFDRVDSPTLTGRLCRPFTDLFCVQWPEQQQHYRGSVVIGPLL</sequence>
<dbReference type="AlphaFoldDB" id="A0AAE9YIH7"/>
<dbReference type="Pfam" id="PF08660">
    <property type="entry name" value="Alg14"/>
    <property type="match status" value="1"/>
</dbReference>
<evidence type="ECO:0000256" key="1">
    <source>
        <dbReference type="ARBA" id="ARBA00004389"/>
    </source>
</evidence>
<evidence type="ECO:0000256" key="5">
    <source>
        <dbReference type="ARBA" id="ARBA00023136"/>
    </source>
</evidence>
<dbReference type="InterPro" id="IPR013969">
    <property type="entry name" value="Oligosacch_biosynth_Alg14"/>
</dbReference>
<dbReference type="GO" id="GO:0006488">
    <property type="term" value="P:dolichol-linked oligosaccharide biosynthetic process"/>
    <property type="evidence" value="ECO:0007669"/>
    <property type="project" value="InterPro"/>
</dbReference>
<dbReference type="KEGG" id="ima:PO878_07445"/>
<protein>
    <recommendedName>
        <fullName evidence="8">UDP-N-acetylglucosamine--LPS N-acetylglucosamine transferase</fullName>
    </recommendedName>
</protein>